<dbReference type="OMA" id="DIGHCPP"/>
<reference evidence="3 4" key="1">
    <citation type="journal article" date="2006" name="Nature">
        <title>Insights from the genome of the biotrophic fungal plant pathogen Ustilago maydis.</title>
        <authorList>
            <person name="Kamper J."/>
            <person name="Kahmann R."/>
            <person name="Bolker M."/>
            <person name="Ma L.J."/>
            <person name="Brefort T."/>
            <person name="Saville B.J."/>
            <person name="Banuett F."/>
            <person name="Kronstad J.W."/>
            <person name="Gold S.E."/>
            <person name="Muller O."/>
            <person name="Perlin M.H."/>
            <person name="Wosten H.A."/>
            <person name="de Vries R."/>
            <person name="Ruiz-Herrera J."/>
            <person name="Reynaga-Pena C.G."/>
            <person name="Snetselaar K."/>
            <person name="McCann M."/>
            <person name="Perez-Martin J."/>
            <person name="Feldbrugge M."/>
            <person name="Basse C.W."/>
            <person name="Steinberg G."/>
            <person name="Ibeas J.I."/>
            <person name="Holloman W."/>
            <person name="Guzman P."/>
            <person name="Farman M."/>
            <person name="Stajich J.E."/>
            <person name="Sentandreu R."/>
            <person name="Gonzalez-Prieto J.M."/>
            <person name="Kennell J.C."/>
            <person name="Molina L."/>
            <person name="Schirawski J."/>
            <person name="Mendoza-Mendoza A."/>
            <person name="Greilinger D."/>
            <person name="Munch K."/>
            <person name="Rossel N."/>
            <person name="Scherer M."/>
            <person name="Vranes M."/>
            <person name="Ladendorf O."/>
            <person name="Vincon V."/>
            <person name="Fuchs U."/>
            <person name="Sandrock B."/>
            <person name="Meng S."/>
            <person name="Ho E.C."/>
            <person name="Cahill M.J."/>
            <person name="Boyce K.J."/>
            <person name="Klose J."/>
            <person name="Klosterman S.J."/>
            <person name="Deelstra H.J."/>
            <person name="Ortiz-Castellanos L."/>
            <person name="Li W."/>
            <person name="Sanchez-Alonso P."/>
            <person name="Schreier P.H."/>
            <person name="Hauser-Hahn I."/>
            <person name="Vaupel M."/>
            <person name="Koopmann E."/>
            <person name="Friedrich G."/>
            <person name="Voss H."/>
            <person name="Schluter T."/>
            <person name="Margolis J."/>
            <person name="Platt D."/>
            <person name="Swimmer C."/>
            <person name="Gnirke A."/>
            <person name="Chen F."/>
            <person name="Vysotskaia V."/>
            <person name="Mannhaupt G."/>
            <person name="Guldener U."/>
            <person name="Munsterkotter M."/>
            <person name="Haase D."/>
            <person name="Oesterheld M."/>
            <person name="Mewes H.W."/>
            <person name="Mauceli E.W."/>
            <person name="DeCaprio D."/>
            <person name="Wade C.M."/>
            <person name="Butler J."/>
            <person name="Young S."/>
            <person name="Jaffe D.B."/>
            <person name="Calvo S."/>
            <person name="Nusbaum C."/>
            <person name="Galagan J."/>
            <person name="Birren B.W."/>
        </authorList>
    </citation>
    <scope>NUCLEOTIDE SEQUENCE [LARGE SCALE GENOMIC DNA]</scope>
    <source>
        <strain evidence="4">DSM 14603 / FGSC 9021 / UM521</strain>
    </source>
</reference>
<evidence type="ECO:0000256" key="1">
    <source>
        <dbReference type="ARBA" id="ARBA00022801"/>
    </source>
</evidence>
<gene>
    <name evidence="3" type="ORF">UMAG_06419</name>
</gene>
<name>A0A0D1DMH2_MYCMD</name>
<dbReference type="EMBL" id="CM003162">
    <property type="protein sequence ID" value="KIS65719.1"/>
    <property type="molecule type" value="Genomic_DNA"/>
</dbReference>
<dbReference type="RefSeq" id="XP_011392702.1">
    <property type="nucleotide sequence ID" value="XM_011394400.1"/>
</dbReference>
<feature type="domain" description="Serine hydrolase" evidence="2">
    <location>
        <begin position="193"/>
        <end position="304"/>
    </location>
</feature>
<dbReference type="Pfam" id="PF03959">
    <property type="entry name" value="FSH1"/>
    <property type="match status" value="2"/>
</dbReference>
<organism evidence="3 4">
    <name type="scientific">Mycosarcoma maydis</name>
    <name type="common">Corn smut fungus</name>
    <name type="synonym">Ustilago maydis</name>
    <dbReference type="NCBI Taxonomy" id="5270"/>
    <lineage>
        <taxon>Eukaryota</taxon>
        <taxon>Fungi</taxon>
        <taxon>Dikarya</taxon>
        <taxon>Basidiomycota</taxon>
        <taxon>Ustilaginomycotina</taxon>
        <taxon>Ustilaginomycetes</taxon>
        <taxon>Ustilaginales</taxon>
        <taxon>Ustilaginaceae</taxon>
        <taxon>Mycosarcoma</taxon>
    </lineage>
</organism>
<proteinExistence type="predicted"/>
<evidence type="ECO:0000313" key="3">
    <source>
        <dbReference type="EMBL" id="KIS65719.1"/>
    </source>
</evidence>
<dbReference type="Gene3D" id="3.40.50.1820">
    <property type="entry name" value="alpha/beta hydrolase"/>
    <property type="match status" value="1"/>
</dbReference>
<sequence>MHSRKVRLLALHGKGTSARIMKSQIKPIIDLLGDVVEVHYMDGGEISAPYQGIESIFPKESYYAWYQHPSRNKLRAAHARIAEQVSPEVIASLRSQQKESVAISMNYERQDFGILTPPETPTFSSSSAPFFRMFPCRAESHAGNGSSSLDAVFQKAPIEVGRGSHGLGPGVDTPASLPSSAGTRTPLHVEPFMYDGLICFSQGCAVCTGLLLEMQNNLGCAGRLPVRLAILMCGGRPFDANGTMERVDATKVAPISIRSIHIHGRQDAGLEESRKLASLYVDADKEVLELDIGHCPPRRSSDVEVVVAAIRRAISELR</sequence>
<dbReference type="SUPFAM" id="SSF53474">
    <property type="entry name" value="alpha/beta-Hydrolases"/>
    <property type="match status" value="1"/>
</dbReference>
<feature type="domain" description="Serine hydrolase" evidence="2">
    <location>
        <begin position="4"/>
        <end position="71"/>
    </location>
</feature>
<dbReference type="eggNOG" id="ENOG502SG0B">
    <property type="taxonomic scope" value="Eukaryota"/>
</dbReference>
<evidence type="ECO:0000259" key="2">
    <source>
        <dbReference type="Pfam" id="PF03959"/>
    </source>
</evidence>
<dbReference type="AlphaFoldDB" id="A0A0D1DMH2"/>
<dbReference type="PANTHER" id="PTHR48070:SF6">
    <property type="entry name" value="ESTERASE OVCA2"/>
    <property type="match status" value="1"/>
</dbReference>
<dbReference type="GO" id="GO:0005634">
    <property type="term" value="C:nucleus"/>
    <property type="evidence" value="ECO:0000318"/>
    <property type="project" value="GO_Central"/>
</dbReference>
<evidence type="ECO:0000313" key="4">
    <source>
        <dbReference type="Proteomes" id="UP000000561"/>
    </source>
</evidence>
<dbReference type="GO" id="GO:0016787">
    <property type="term" value="F:hydrolase activity"/>
    <property type="evidence" value="ECO:0000318"/>
    <property type="project" value="GO_Central"/>
</dbReference>
<keyword evidence="1" id="KW-0378">Hydrolase</keyword>
<dbReference type="InterPro" id="IPR029058">
    <property type="entry name" value="AB_hydrolase_fold"/>
</dbReference>
<dbReference type="VEuPathDB" id="FungiDB:UMAG_06419"/>
<accession>A0A0D1DMH2</accession>
<dbReference type="InterPro" id="IPR005645">
    <property type="entry name" value="FSH-like_dom"/>
</dbReference>
<keyword evidence="4" id="KW-1185">Reference proteome</keyword>
<dbReference type="GeneID" id="23566017"/>
<dbReference type="InParanoid" id="A0A0D1DMH2"/>
<dbReference type="InterPro" id="IPR050593">
    <property type="entry name" value="LovG"/>
</dbReference>
<dbReference type="OrthoDB" id="414698at2759"/>
<dbReference type="KEGG" id="uma:UMAG_06419"/>
<dbReference type="GO" id="GO:0005737">
    <property type="term" value="C:cytoplasm"/>
    <property type="evidence" value="ECO:0000318"/>
    <property type="project" value="GO_Central"/>
</dbReference>
<protein>
    <recommendedName>
        <fullName evidence="2">Serine hydrolase domain-containing protein</fullName>
    </recommendedName>
</protein>
<dbReference type="PANTHER" id="PTHR48070">
    <property type="entry name" value="ESTERASE OVCA2"/>
    <property type="match status" value="1"/>
</dbReference>
<dbReference type="Proteomes" id="UP000000561">
    <property type="component" value="Chromosome 23"/>
</dbReference>